<dbReference type="GO" id="GO:0005737">
    <property type="term" value="C:cytoplasm"/>
    <property type="evidence" value="ECO:0007669"/>
    <property type="project" value="UniProtKB-ARBA"/>
</dbReference>
<proteinExistence type="predicted"/>
<dbReference type="InterPro" id="IPR055343">
    <property type="entry name" value="CREG_beta-barrel"/>
</dbReference>
<dbReference type="AlphaFoldDB" id="A0A8E2QC10"/>
<organism evidence="3 4">
    <name type="scientific">Stutzerimonas degradans</name>
    <dbReference type="NCBI Taxonomy" id="2968968"/>
    <lineage>
        <taxon>Bacteria</taxon>
        <taxon>Pseudomonadati</taxon>
        <taxon>Pseudomonadota</taxon>
        <taxon>Gammaproteobacteria</taxon>
        <taxon>Pseudomonadales</taxon>
        <taxon>Pseudomonadaceae</taxon>
        <taxon>Stutzerimonas</taxon>
    </lineage>
</organism>
<feature type="domain" description="CREG-like beta-barrel" evidence="2">
    <location>
        <begin position="3"/>
        <end position="146"/>
    </location>
</feature>
<evidence type="ECO:0000259" key="1">
    <source>
        <dbReference type="Pfam" id="PF10615"/>
    </source>
</evidence>
<dbReference type="Pfam" id="PF13883">
    <property type="entry name" value="CREG_beta-barrel"/>
    <property type="match status" value="1"/>
</dbReference>
<dbReference type="EMBL" id="POUK01000004">
    <property type="protein sequence ID" value="PNF76029.1"/>
    <property type="molecule type" value="Genomic_DNA"/>
</dbReference>
<dbReference type="Gene3D" id="2.30.110.10">
    <property type="entry name" value="Electron Transport, Fmn-binding Protein, Chain A"/>
    <property type="match status" value="1"/>
</dbReference>
<dbReference type="PANTHER" id="PTHR13343:SF17">
    <property type="entry name" value="CELLULAR REPRESSOR OF E1A-STIMULATED GENES, ISOFORM A"/>
    <property type="match status" value="1"/>
</dbReference>
<dbReference type="Proteomes" id="UP000235881">
    <property type="component" value="Unassembled WGS sequence"/>
</dbReference>
<dbReference type="InterPro" id="IPR012349">
    <property type="entry name" value="Split_barrel_FMN-bd"/>
</dbReference>
<sequence length="235" mass="25943">MSAEAAKHARQLLLKEYRGVLSTHSQAMPGFPFGSVVPYCLDAEGWPLILISRIAQHTRNLKADGRCSLLVGERAAADVQAAGRLTLLAEARQLSEAADIEAAAQRYYRYFPESRDYHRVHDFDFWRLEPVRWRYIGGFGAIHWLDRVALANPFAAGDGAAERGMVEHMNDDHAPAIARYVAQAGLPGTEPAQMAGIDSEGFHLRIGQALHWLPFAEPCETPLAVRQALVAMARG</sequence>
<dbReference type="Pfam" id="PF10615">
    <property type="entry name" value="DUF2470"/>
    <property type="match status" value="1"/>
</dbReference>
<name>A0A8E2QC10_9GAMM</name>
<evidence type="ECO:0000313" key="3">
    <source>
        <dbReference type="EMBL" id="PNF76029.1"/>
    </source>
</evidence>
<evidence type="ECO:0000313" key="4">
    <source>
        <dbReference type="Proteomes" id="UP000235881"/>
    </source>
</evidence>
<feature type="domain" description="DUF2470" evidence="1">
    <location>
        <begin position="163"/>
        <end position="232"/>
    </location>
</feature>
<reference evidence="3 4" key="1">
    <citation type="submission" date="2018-01" db="EMBL/GenBank/DDBJ databases">
        <title>Denitrification phenotypes of diverse strains of Pseudomonas stutzeri.</title>
        <authorList>
            <person name="Milligan D.A."/>
            <person name="Bergaust L."/>
            <person name="Bakken L.R."/>
            <person name="Frostegard A."/>
        </authorList>
    </citation>
    <scope>NUCLEOTIDE SEQUENCE [LARGE SCALE GENOMIC DNA]</scope>
    <source>
        <strain evidence="3 4">DSM 50238</strain>
    </source>
</reference>
<dbReference type="RefSeq" id="WP_102828720.1">
    <property type="nucleotide sequence ID" value="NZ_CP065721.1"/>
</dbReference>
<dbReference type="InterPro" id="IPR019595">
    <property type="entry name" value="DUF2470"/>
</dbReference>
<evidence type="ECO:0000259" key="2">
    <source>
        <dbReference type="Pfam" id="PF13883"/>
    </source>
</evidence>
<dbReference type="Gene3D" id="3.20.180.10">
    <property type="entry name" value="PNP-oxidase-like"/>
    <property type="match status" value="1"/>
</dbReference>
<keyword evidence="4" id="KW-1185">Reference proteome</keyword>
<accession>A0A8E2QC10</accession>
<comment type="caution">
    <text evidence="3">The sequence shown here is derived from an EMBL/GenBank/DDBJ whole genome shotgun (WGS) entry which is preliminary data.</text>
</comment>
<dbReference type="InterPro" id="IPR037119">
    <property type="entry name" value="Haem_oxidase_HugZ-like_sf"/>
</dbReference>
<dbReference type="PANTHER" id="PTHR13343">
    <property type="entry name" value="CREG1 PROTEIN"/>
    <property type="match status" value="1"/>
</dbReference>
<dbReference type="SUPFAM" id="SSF50475">
    <property type="entry name" value="FMN-binding split barrel"/>
    <property type="match status" value="1"/>
</dbReference>
<gene>
    <name evidence="3" type="ORF">CXK95_11440</name>
</gene>
<protein>
    <submittedName>
        <fullName evidence="3">Heme iron utilization protein</fullName>
    </submittedName>
</protein>